<dbReference type="OrthoDB" id="8348086at2"/>
<feature type="transmembrane region" description="Helical" evidence="7">
    <location>
        <begin position="247"/>
        <end position="268"/>
    </location>
</feature>
<reference evidence="9" key="1">
    <citation type="submission" date="2019-07" db="EMBL/GenBank/DDBJ databases">
        <title>Mesorhizobum intechiensis sp. nov. isolated from nodules of Lotus tenuis growing in lowlands of the Flooding Pampa, Argentina.</title>
        <authorList>
            <person name="Estrella M.J."/>
            <person name="Torres Tejerizo G.A."/>
            <person name="Cumpa Velazquez L.M."/>
            <person name="Fontana F."/>
            <person name="Hansen L."/>
            <person name="Pistorio M."/>
            <person name="Sannazzaro A.I."/>
        </authorList>
    </citation>
    <scope>NUCLEOTIDE SEQUENCE</scope>
    <source>
        <strain evidence="9">BD68</strain>
    </source>
</reference>
<evidence type="ECO:0000256" key="1">
    <source>
        <dbReference type="ARBA" id="ARBA00005417"/>
    </source>
</evidence>
<protein>
    <submittedName>
        <fullName evidence="9">ATP-binding cassette domain-containing protein</fullName>
    </submittedName>
</protein>
<comment type="caution">
    <text evidence="9">The sequence shown here is derived from an EMBL/GenBank/DDBJ whole genome shotgun (WGS) entry which is preliminary data.</text>
</comment>
<dbReference type="CDD" id="cd03215">
    <property type="entry name" value="ABC_Carb_Monos_II"/>
    <property type="match status" value="1"/>
</dbReference>
<evidence type="ECO:0000256" key="3">
    <source>
        <dbReference type="ARBA" id="ARBA00022597"/>
    </source>
</evidence>
<dbReference type="InterPro" id="IPR050107">
    <property type="entry name" value="ABC_carbohydrate_import_ATPase"/>
</dbReference>
<dbReference type="PROSITE" id="PS50893">
    <property type="entry name" value="ABC_TRANSPORTER_2"/>
    <property type="match status" value="1"/>
</dbReference>
<dbReference type="Pfam" id="PF00005">
    <property type="entry name" value="ABC_tran"/>
    <property type="match status" value="1"/>
</dbReference>
<dbReference type="InterPro" id="IPR027417">
    <property type="entry name" value="P-loop_NTPase"/>
</dbReference>
<keyword evidence="10" id="KW-1185">Reference proteome</keyword>
<keyword evidence="6 9" id="KW-0067">ATP-binding</keyword>
<evidence type="ECO:0000313" key="9">
    <source>
        <dbReference type="EMBL" id="TSE09081.1"/>
    </source>
</evidence>
<evidence type="ECO:0000256" key="2">
    <source>
        <dbReference type="ARBA" id="ARBA00022448"/>
    </source>
</evidence>
<dbReference type="PANTHER" id="PTHR43790">
    <property type="entry name" value="CARBOHYDRATE TRANSPORT ATP-BINDING PROTEIN MG119-RELATED"/>
    <property type="match status" value="1"/>
</dbReference>
<dbReference type="Proteomes" id="UP000235507">
    <property type="component" value="Unassembled WGS sequence"/>
</dbReference>
<keyword evidence="4" id="KW-0677">Repeat</keyword>
<evidence type="ECO:0000256" key="5">
    <source>
        <dbReference type="ARBA" id="ARBA00022741"/>
    </source>
</evidence>
<organism evidence="9 10">
    <name type="scientific">Mesorhizobium intechi</name>
    <dbReference type="NCBI Taxonomy" id="537601"/>
    <lineage>
        <taxon>Bacteria</taxon>
        <taxon>Pseudomonadati</taxon>
        <taxon>Pseudomonadota</taxon>
        <taxon>Alphaproteobacteria</taxon>
        <taxon>Hyphomicrobiales</taxon>
        <taxon>Phyllobacteriaceae</taxon>
        <taxon>Mesorhizobium</taxon>
    </lineage>
</organism>
<feature type="transmembrane region" description="Helical" evidence="7">
    <location>
        <begin position="274"/>
        <end position="297"/>
    </location>
</feature>
<evidence type="ECO:0000256" key="4">
    <source>
        <dbReference type="ARBA" id="ARBA00022737"/>
    </source>
</evidence>
<keyword evidence="7" id="KW-0472">Membrane</keyword>
<dbReference type="InterPro" id="IPR017871">
    <property type="entry name" value="ABC_transporter-like_CS"/>
</dbReference>
<dbReference type="GO" id="GO:0016887">
    <property type="term" value="F:ATP hydrolysis activity"/>
    <property type="evidence" value="ECO:0007669"/>
    <property type="project" value="InterPro"/>
</dbReference>
<evidence type="ECO:0000313" key="10">
    <source>
        <dbReference type="Proteomes" id="UP000235507"/>
    </source>
</evidence>
<name>A0A8T9ASG0_9HYPH</name>
<keyword evidence="5" id="KW-0547">Nucleotide-binding</keyword>
<feature type="transmembrane region" description="Helical" evidence="7">
    <location>
        <begin position="304"/>
        <end position="323"/>
    </location>
</feature>
<feature type="domain" description="ABC transporter" evidence="8">
    <location>
        <begin position="3"/>
        <end position="223"/>
    </location>
</feature>
<dbReference type="InterPro" id="IPR003439">
    <property type="entry name" value="ABC_transporter-like_ATP-bd"/>
</dbReference>
<keyword evidence="2" id="KW-0813">Transport</keyword>
<feature type="non-terminal residue" evidence="9">
    <location>
        <position position="1"/>
    </location>
</feature>
<proteinExistence type="inferred from homology"/>
<evidence type="ECO:0000256" key="6">
    <source>
        <dbReference type="ARBA" id="ARBA00022840"/>
    </source>
</evidence>
<dbReference type="PANTHER" id="PTHR43790:SF9">
    <property type="entry name" value="GALACTOFURANOSE TRANSPORTER ATP-BINDING PROTEIN YTFR"/>
    <property type="match status" value="1"/>
</dbReference>
<dbReference type="PROSITE" id="PS00211">
    <property type="entry name" value="ABC_TRANSPORTER_1"/>
    <property type="match status" value="1"/>
</dbReference>
<evidence type="ECO:0000256" key="7">
    <source>
        <dbReference type="SAM" id="Phobius"/>
    </source>
</evidence>
<keyword evidence="7" id="KW-1133">Transmembrane helix</keyword>
<comment type="similarity">
    <text evidence="1">Belongs to the ABC transporter superfamily.</text>
</comment>
<evidence type="ECO:0000259" key="8">
    <source>
        <dbReference type="PROSITE" id="PS50893"/>
    </source>
</evidence>
<dbReference type="SUPFAM" id="SSF52540">
    <property type="entry name" value="P-loop containing nucleoside triphosphate hydrolases"/>
    <property type="match status" value="1"/>
</dbReference>
<keyword evidence="3" id="KW-0762">Sugar transport</keyword>
<dbReference type="Gene3D" id="3.40.50.300">
    <property type="entry name" value="P-loop containing nucleotide triphosphate hydrolases"/>
    <property type="match status" value="1"/>
</dbReference>
<dbReference type="AlphaFoldDB" id="A0A8T9ASG0"/>
<gene>
    <name evidence="9" type="ORF">C1D09_016535</name>
</gene>
<sequence>AGRRLWSRQSRCLAGIDGQGQRNFIRPLAGLDVANGEIEMLGQAVQHPTPRNLRARGIGFLPDDRHREGLFLELTIAENIGLGIDSLRNGWRLADLATWSKVAEIARASFRIRTPSVSTAMRDLSGGNQQKVALARELGANPLVLLADEPTKGVDVAARADIYAMLRSHAERGNAVVVLSSDAQELAGVCDRVVVFSQNAICSELDGENVSQDSILEASLHARTARVDRAAERASSRGTVVKRFAPTVLLLLGMLAIAAIVITLNPLFLNKSNLTSMLTFAAILGCLAASQLSVVLLGGVDLSLGPLAGLVVVIASFLMTDAASPGTLLAWGAVIVAGCALFASAQAFFVPVFSANAPASQGGTLASAVPARGFRRQQPVIRRVLTHSLRPLRRAATVTECAITPAGGLAVATRHAIPCSSVPIAGDIPRWEHRFGRANG</sequence>
<dbReference type="GO" id="GO:0005524">
    <property type="term" value="F:ATP binding"/>
    <property type="evidence" value="ECO:0007669"/>
    <property type="project" value="UniProtKB-KW"/>
</dbReference>
<keyword evidence="7" id="KW-0812">Transmembrane</keyword>
<accession>A0A8T9ASG0</accession>
<dbReference type="EMBL" id="PNOT02000197">
    <property type="protein sequence ID" value="TSE09081.1"/>
    <property type="molecule type" value="Genomic_DNA"/>
</dbReference>
<feature type="transmembrane region" description="Helical" evidence="7">
    <location>
        <begin position="329"/>
        <end position="353"/>
    </location>
</feature>